<gene>
    <name evidence="11" type="ORF">LARSCL_LOCUS14521</name>
</gene>
<dbReference type="Gene3D" id="3.40.50.790">
    <property type="match status" value="1"/>
</dbReference>
<dbReference type="InterPro" id="IPR016095">
    <property type="entry name" value="Ribosomal_uL1_3-a/b-sand"/>
</dbReference>
<evidence type="ECO:0000256" key="3">
    <source>
        <dbReference type="ARBA" id="ARBA00022553"/>
    </source>
</evidence>
<dbReference type="Pfam" id="PF00687">
    <property type="entry name" value="Ribosomal_L1"/>
    <property type="match status" value="1"/>
</dbReference>
<dbReference type="FunFam" id="3.40.50.790:FF:000004">
    <property type="entry name" value="Ribosomal L1 domain-containing 1-like 1"/>
    <property type="match status" value="1"/>
</dbReference>
<protein>
    <recommendedName>
        <fullName evidence="10">Ribosomal L1 domain-containing protein 1</fullName>
    </recommendedName>
</protein>
<dbReference type="Gene3D" id="3.30.190.20">
    <property type="match status" value="1"/>
</dbReference>
<evidence type="ECO:0000256" key="7">
    <source>
        <dbReference type="ARBA" id="ARBA00023242"/>
    </source>
</evidence>
<organism evidence="11 12">
    <name type="scientific">Larinioides sclopetarius</name>
    <dbReference type="NCBI Taxonomy" id="280406"/>
    <lineage>
        <taxon>Eukaryota</taxon>
        <taxon>Metazoa</taxon>
        <taxon>Ecdysozoa</taxon>
        <taxon>Arthropoda</taxon>
        <taxon>Chelicerata</taxon>
        <taxon>Arachnida</taxon>
        <taxon>Araneae</taxon>
        <taxon>Araneomorphae</taxon>
        <taxon>Entelegynae</taxon>
        <taxon>Araneoidea</taxon>
        <taxon>Araneidae</taxon>
        <taxon>Larinioides</taxon>
    </lineage>
</organism>
<evidence type="ECO:0000256" key="9">
    <source>
        <dbReference type="ARBA" id="ARBA00061550"/>
    </source>
</evidence>
<keyword evidence="4" id="KW-0832">Ubl conjugation</keyword>
<dbReference type="InterPro" id="IPR023674">
    <property type="entry name" value="Ribosomal_uL1-like"/>
</dbReference>
<comment type="caution">
    <text evidence="11">The sequence shown here is derived from an EMBL/GenBank/DDBJ whole genome shotgun (WGS) entry which is preliminary data.</text>
</comment>
<sequence>MIPRKVKEAVNVLKILNEKFKEEDLKKQPLLEDAAESPIYLQLMLKKIPPPQLLRMIRVPLPHSLVPEISEVCLITGDLDKRNHKAEIEPTVLHYKDLLKKHSVTKVSQVIPLRQLRTEYKTFESKRQLAAAYDVFLVDKKLAGVMAKILGKPFLQSRKFPIQIDMRRPNLKDQIDKALCEAELSLTCRGNSYALKVARLSMEDEDIIENIRTCIEVLENKLPGKKENILSLYLKTAKSKAIPIYVSLDILDDILIKKPRKNDKYKLDELSTIDNAEVKVFRDGRVILRKMKESSRCENKNIN</sequence>
<evidence type="ECO:0000256" key="5">
    <source>
        <dbReference type="ARBA" id="ARBA00022990"/>
    </source>
</evidence>
<comment type="similarity">
    <text evidence="9">Belongs to the universal ribosomal protein uL1 family. Highly divergent.</text>
</comment>
<comment type="function">
    <text evidence="8">Regulates cellular senescence through inhibition of PTEN translation. Acts as a pro-apoptotic regulator in response to DNA damage.</text>
</comment>
<name>A0AAV2AUH6_9ARAC</name>
<evidence type="ECO:0000256" key="1">
    <source>
        <dbReference type="ARBA" id="ARBA00004604"/>
    </source>
</evidence>
<dbReference type="InterPro" id="IPR028364">
    <property type="entry name" value="Ribosomal_uL1/biogenesis"/>
</dbReference>
<proteinExistence type="inferred from homology"/>
<evidence type="ECO:0000256" key="2">
    <source>
        <dbReference type="ARBA" id="ARBA00022499"/>
    </source>
</evidence>
<keyword evidence="3" id="KW-0597">Phosphoprotein</keyword>
<reference evidence="11 12" key="1">
    <citation type="submission" date="2024-04" db="EMBL/GenBank/DDBJ databases">
        <authorList>
            <person name="Rising A."/>
            <person name="Reimegard J."/>
            <person name="Sonavane S."/>
            <person name="Akerstrom W."/>
            <person name="Nylinder S."/>
            <person name="Hedman E."/>
            <person name="Kallberg Y."/>
        </authorList>
    </citation>
    <scope>NUCLEOTIDE SEQUENCE [LARGE SCALE GENOMIC DNA]</scope>
</reference>
<keyword evidence="2" id="KW-1017">Isopeptide bond</keyword>
<evidence type="ECO:0000256" key="10">
    <source>
        <dbReference type="ARBA" id="ARBA00070787"/>
    </source>
</evidence>
<keyword evidence="7" id="KW-0539">Nucleus</keyword>
<keyword evidence="6" id="KW-0175">Coiled coil</keyword>
<keyword evidence="12" id="KW-1185">Reference proteome</keyword>
<dbReference type="EMBL" id="CAXIEN010000210">
    <property type="protein sequence ID" value="CAL1286934.1"/>
    <property type="molecule type" value="Genomic_DNA"/>
</dbReference>
<evidence type="ECO:0000256" key="6">
    <source>
        <dbReference type="ARBA" id="ARBA00023054"/>
    </source>
</evidence>
<comment type="subcellular location">
    <subcellularLocation>
        <location evidence="1">Nucleus</location>
        <location evidence="1">Nucleolus</location>
    </subcellularLocation>
</comment>
<dbReference type="CDD" id="cd00403">
    <property type="entry name" value="Ribosomal_L1"/>
    <property type="match status" value="1"/>
</dbReference>
<dbReference type="AlphaFoldDB" id="A0AAV2AUH6"/>
<evidence type="ECO:0000313" key="12">
    <source>
        <dbReference type="Proteomes" id="UP001497382"/>
    </source>
</evidence>
<evidence type="ECO:0000256" key="8">
    <source>
        <dbReference type="ARBA" id="ARBA00054167"/>
    </source>
</evidence>
<dbReference type="SUPFAM" id="SSF56808">
    <property type="entry name" value="Ribosomal protein L1"/>
    <property type="match status" value="1"/>
</dbReference>
<evidence type="ECO:0000313" key="11">
    <source>
        <dbReference type="EMBL" id="CAL1286934.1"/>
    </source>
</evidence>
<dbReference type="GO" id="GO:0005730">
    <property type="term" value="C:nucleolus"/>
    <property type="evidence" value="ECO:0007669"/>
    <property type="project" value="UniProtKB-SubCell"/>
</dbReference>
<dbReference type="Proteomes" id="UP001497382">
    <property type="component" value="Unassembled WGS sequence"/>
</dbReference>
<evidence type="ECO:0000256" key="4">
    <source>
        <dbReference type="ARBA" id="ARBA00022843"/>
    </source>
</evidence>
<keyword evidence="5" id="KW-0007">Acetylation</keyword>
<accession>A0AAV2AUH6</accession>